<reference evidence="2" key="1">
    <citation type="journal article" date="2019" name="Int. J. Syst. Evol. Microbiol.">
        <title>The Global Catalogue of Microorganisms (GCM) 10K type strain sequencing project: providing services to taxonomists for standard genome sequencing and annotation.</title>
        <authorList>
            <consortium name="The Broad Institute Genomics Platform"/>
            <consortium name="The Broad Institute Genome Sequencing Center for Infectious Disease"/>
            <person name="Wu L."/>
            <person name="Ma J."/>
        </authorList>
    </citation>
    <scope>NUCLEOTIDE SEQUENCE [LARGE SCALE GENOMIC DNA]</scope>
    <source>
        <strain evidence="2">CGMCC 1.18578</strain>
    </source>
</reference>
<evidence type="ECO:0000313" key="2">
    <source>
        <dbReference type="Proteomes" id="UP001596108"/>
    </source>
</evidence>
<dbReference type="RefSeq" id="WP_378110218.1">
    <property type="nucleotide sequence ID" value="NZ_JBHSNC010000010.1"/>
</dbReference>
<evidence type="ECO:0000313" key="1">
    <source>
        <dbReference type="EMBL" id="MFC5528384.1"/>
    </source>
</evidence>
<keyword evidence="2" id="KW-1185">Reference proteome</keyword>
<dbReference type="Proteomes" id="UP001596108">
    <property type="component" value="Unassembled WGS sequence"/>
</dbReference>
<sequence length="305" mass="35982">MRRKLFTNDQIIDMCNMYASGEKSRSQLAKDYDVSFAVIRDILVGFTYKSVTEQLGDEVKKAIKDQLNSKERVYERKYTREEVERLYYGVLKERKPVTLIAEEIGINGSTARAILKGRMYKEYKPNLSVEEEYMLEDLREFRHEVSGHLTEDQVRSIYKEYVETDITFLQLAQKHAVKLHNIRALLFGQSYRHIYYSLPVEERRKIDGAINRKRNVRSNITQFKLENAERDSYIFRRILTSNDTYAKIAREVGIDNSYITLLLKGLRGESAWNMLSPKELELLKRISKERSFRKEAVKIYSKTNN</sequence>
<proteinExistence type="predicted"/>
<dbReference type="EMBL" id="JBHSNC010000010">
    <property type="protein sequence ID" value="MFC5528384.1"/>
    <property type="molecule type" value="Genomic_DNA"/>
</dbReference>
<accession>A0ABW0QZK7</accession>
<comment type="caution">
    <text evidence="1">The sequence shown here is derived from an EMBL/GenBank/DDBJ whole genome shotgun (WGS) entry which is preliminary data.</text>
</comment>
<name>A0ABW0QZK7_9BACL</name>
<organism evidence="1 2">
    <name type="scientific">Cohnella yongneupensis</name>
    <dbReference type="NCBI Taxonomy" id="425006"/>
    <lineage>
        <taxon>Bacteria</taxon>
        <taxon>Bacillati</taxon>
        <taxon>Bacillota</taxon>
        <taxon>Bacilli</taxon>
        <taxon>Bacillales</taxon>
        <taxon>Paenibacillaceae</taxon>
        <taxon>Cohnella</taxon>
    </lineage>
</organism>
<gene>
    <name evidence="1" type="ORF">ACFPQ4_02825</name>
</gene>
<protein>
    <submittedName>
        <fullName evidence="1">Uncharacterized protein</fullName>
    </submittedName>
</protein>